<dbReference type="SUPFAM" id="SSF103473">
    <property type="entry name" value="MFS general substrate transporter"/>
    <property type="match status" value="1"/>
</dbReference>
<organism evidence="7 8">
    <name type="scientific">Blattamonas nauphoetae</name>
    <dbReference type="NCBI Taxonomy" id="2049346"/>
    <lineage>
        <taxon>Eukaryota</taxon>
        <taxon>Metamonada</taxon>
        <taxon>Preaxostyla</taxon>
        <taxon>Oxymonadida</taxon>
        <taxon>Blattamonas</taxon>
    </lineage>
</organism>
<sequence>MSDLVLLEDKPHTPTWRLFMACMSYMAVQVAYSFAFAMFSPMMRGYGVAGWINPLIWLFGPIVGLFQPFIGVFSDNCTLRLGRRRPFILIGLIFVSMAYVVYILLNLKVFKNTTLCIVLAIIAFVVINVAINILMLPARAIVFDLAGPGQEKIGNNFISLIIGVGNCISFLCTAFIPDKALYFVGMGLMIIVTIPTFLFAKETPYVRTPGSKLPNPFKITFKALGKILKGGPVLRAAVVFLLSWFAYFNWNSSATDFVNQAVYKISTDETTTSNSASFFGGIMDVFQKQVMFPGQFSGAGIVSSVLELKSDNPGLFTSNKVTMTDKEKAKLMGNLAMVGNSLVTALFSAISAPFQKRVGLRSTYFLSQLLATVSLFCLFLPGNIDTDYLWVIILTYACVGANQSVFNSVPFAIVNESVPSAEAGMYAGVMNWFCLLGQTLSQVMCMIIQLFIKEEKANRHPLQWTYLALCIVSIIATFATLLLKRGVRMGTPENDDVFSINKTGDEKEKLSGLV</sequence>
<dbReference type="InterPro" id="IPR036259">
    <property type="entry name" value="MFS_trans_sf"/>
</dbReference>
<feature type="transmembrane region" description="Helical" evidence="6">
    <location>
        <begin position="117"/>
        <end position="136"/>
    </location>
</feature>
<dbReference type="EMBL" id="JARBJD010000007">
    <property type="protein sequence ID" value="KAK2963125.1"/>
    <property type="molecule type" value="Genomic_DNA"/>
</dbReference>
<feature type="transmembrane region" description="Helical" evidence="6">
    <location>
        <begin position="182"/>
        <end position="200"/>
    </location>
</feature>
<dbReference type="Pfam" id="PF07690">
    <property type="entry name" value="MFS_1"/>
    <property type="match status" value="1"/>
</dbReference>
<evidence type="ECO:0000256" key="4">
    <source>
        <dbReference type="ARBA" id="ARBA00022989"/>
    </source>
</evidence>
<keyword evidence="8" id="KW-1185">Reference proteome</keyword>
<feature type="transmembrane region" description="Helical" evidence="6">
    <location>
        <begin position="426"/>
        <end position="452"/>
    </location>
</feature>
<keyword evidence="3 6" id="KW-0812">Transmembrane</keyword>
<feature type="transmembrane region" description="Helical" evidence="6">
    <location>
        <begin position="232"/>
        <end position="250"/>
    </location>
</feature>
<feature type="transmembrane region" description="Helical" evidence="6">
    <location>
        <begin position="86"/>
        <end position="105"/>
    </location>
</feature>
<keyword evidence="5 6" id="KW-0472">Membrane</keyword>
<feature type="transmembrane region" description="Helical" evidence="6">
    <location>
        <begin position="364"/>
        <end position="382"/>
    </location>
</feature>
<name>A0ABQ9YHK5_9EUKA</name>
<evidence type="ECO:0000256" key="5">
    <source>
        <dbReference type="ARBA" id="ARBA00023136"/>
    </source>
</evidence>
<gene>
    <name evidence="7" type="ORF">BLNAU_1658</name>
</gene>
<feature type="transmembrane region" description="Helical" evidence="6">
    <location>
        <begin position="331"/>
        <end position="352"/>
    </location>
</feature>
<comment type="subcellular location">
    <subcellularLocation>
        <location evidence="1">Membrane</location>
        <topology evidence="1">Multi-pass membrane protein</topology>
    </subcellularLocation>
</comment>
<evidence type="ECO:0000256" key="3">
    <source>
        <dbReference type="ARBA" id="ARBA00022692"/>
    </source>
</evidence>
<keyword evidence="4 6" id="KW-1133">Transmembrane helix</keyword>
<evidence type="ECO:0000256" key="1">
    <source>
        <dbReference type="ARBA" id="ARBA00004141"/>
    </source>
</evidence>
<dbReference type="PANTHER" id="PTHR19432:SF26">
    <property type="entry name" value="MAJOR FACILITATOR SUPERFAMILY (MFS) PROFILE DOMAIN-CONTAINING PROTEIN"/>
    <property type="match status" value="1"/>
</dbReference>
<feature type="transmembrane region" description="Helical" evidence="6">
    <location>
        <begin position="18"/>
        <end position="39"/>
    </location>
</feature>
<dbReference type="Pfam" id="PF13347">
    <property type="entry name" value="MFS_2"/>
    <property type="match status" value="1"/>
</dbReference>
<reference evidence="7 8" key="1">
    <citation type="journal article" date="2022" name="bioRxiv">
        <title>Genomics of Preaxostyla Flagellates Illuminates Evolutionary Transitions and the Path Towards Mitochondrial Loss.</title>
        <authorList>
            <person name="Novak L.V.F."/>
            <person name="Treitli S.C."/>
            <person name="Pyrih J."/>
            <person name="Halakuc P."/>
            <person name="Pipaliya S.V."/>
            <person name="Vacek V."/>
            <person name="Brzon O."/>
            <person name="Soukal P."/>
            <person name="Eme L."/>
            <person name="Dacks J.B."/>
            <person name="Karnkowska A."/>
            <person name="Elias M."/>
            <person name="Hampl V."/>
        </authorList>
    </citation>
    <scope>NUCLEOTIDE SEQUENCE [LARGE SCALE GENOMIC DNA]</scope>
    <source>
        <strain evidence="7">NAU3</strain>
        <tissue evidence="7">Gut</tissue>
    </source>
</reference>
<dbReference type="Proteomes" id="UP001281761">
    <property type="component" value="Unassembled WGS sequence"/>
</dbReference>
<feature type="transmembrane region" description="Helical" evidence="6">
    <location>
        <begin position="388"/>
        <end position="414"/>
    </location>
</feature>
<comment type="caution">
    <text evidence="7">The sequence shown here is derived from an EMBL/GenBank/DDBJ whole genome shotgun (WGS) entry which is preliminary data.</text>
</comment>
<protein>
    <submittedName>
        <fullName evidence="7">Glycoside-Pentoside-Hexuronide:Cation Symporter (MFS)</fullName>
    </submittedName>
</protein>
<dbReference type="PANTHER" id="PTHR19432">
    <property type="entry name" value="SUGAR TRANSPORTER"/>
    <property type="match status" value="1"/>
</dbReference>
<dbReference type="InterPro" id="IPR011701">
    <property type="entry name" value="MFS"/>
</dbReference>
<feature type="transmembrane region" description="Helical" evidence="6">
    <location>
        <begin position="51"/>
        <end position="74"/>
    </location>
</feature>
<evidence type="ECO:0000313" key="7">
    <source>
        <dbReference type="EMBL" id="KAK2963125.1"/>
    </source>
</evidence>
<evidence type="ECO:0000256" key="6">
    <source>
        <dbReference type="SAM" id="Phobius"/>
    </source>
</evidence>
<feature type="transmembrane region" description="Helical" evidence="6">
    <location>
        <begin position="157"/>
        <end position="176"/>
    </location>
</feature>
<accession>A0ABQ9YHK5</accession>
<proteinExistence type="predicted"/>
<evidence type="ECO:0000313" key="8">
    <source>
        <dbReference type="Proteomes" id="UP001281761"/>
    </source>
</evidence>
<evidence type="ECO:0000256" key="2">
    <source>
        <dbReference type="ARBA" id="ARBA00022448"/>
    </source>
</evidence>
<keyword evidence="2" id="KW-0813">Transport</keyword>
<feature type="transmembrane region" description="Helical" evidence="6">
    <location>
        <begin position="464"/>
        <end position="483"/>
    </location>
</feature>
<dbReference type="Gene3D" id="1.20.1250.20">
    <property type="entry name" value="MFS general substrate transporter like domains"/>
    <property type="match status" value="2"/>
</dbReference>